<keyword evidence="3" id="KW-1185">Reference proteome</keyword>
<feature type="domain" description="VOC" evidence="1">
    <location>
        <begin position="3"/>
        <end position="114"/>
    </location>
</feature>
<name>A0ABS6N8D3_9RHOB</name>
<reference evidence="2" key="1">
    <citation type="submission" date="2021-06" db="EMBL/GenBank/DDBJ databases">
        <title>Thalassococcus sp. CAU 1522 isolated from sea sand, Republic of Korea.</title>
        <authorList>
            <person name="Kim W."/>
        </authorList>
    </citation>
    <scope>NUCLEOTIDE SEQUENCE</scope>
    <source>
        <strain evidence="2">CAU 1522</strain>
    </source>
</reference>
<dbReference type="Proteomes" id="UP001166293">
    <property type="component" value="Unassembled WGS sequence"/>
</dbReference>
<sequence>MMRFSAPTPELPVRDVRAAQAHYRDRLGFDIAWYNDEGCIGAVSRDDWVVFLRGTNGPIVPQVCWLFVEDVDAAADDLASRGADIVDPVSDKPWGLRQFTVSDLAGHLFHVFCDL</sequence>
<protein>
    <submittedName>
        <fullName evidence="2">VOC family protein</fullName>
    </submittedName>
</protein>
<accession>A0ABS6N8D3</accession>
<evidence type="ECO:0000259" key="1">
    <source>
        <dbReference type="PROSITE" id="PS51819"/>
    </source>
</evidence>
<dbReference type="InterPro" id="IPR004360">
    <property type="entry name" value="Glyas_Fos-R_dOase_dom"/>
</dbReference>
<evidence type="ECO:0000313" key="3">
    <source>
        <dbReference type="Proteomes" id="UP001166293"/>
    </source>
</evidence>
<evidence type="ECO:0000313" key="2">
    <source>
        <dbReference type="EMBL" id="MBV2360266.1"/>
    </source>
</evidence>
<dbReference type="EMBL" id="JAHRWL010000001">
    <property type="protein sequence ID" value="MBV2360266.1"/>
    <property type="molecule type" value="Genomic_DNA"/>
</dbReference>
<dbReference type="Pfam" id="PF00903">
    <property type="entry name" value="Glyoxalase"/>
    <property type="match status" value="1"/>
</dbReference>
<organism evidence="2 3">
    <name type="scientific">Thalassococcus arenae</name>
    <dbReference type="NCBI Taxonomy" id="2851652"/>
    <lineage>
        <taxon>Bacteria</taxon>
        <taxon>Pseudomonadati</taxon>
        <taxon>Pseudomonadota</taxon>
        <taxon>Alphaproteobacteria</taxon>
        <taxon>Rhodobacterales</taxon>
        <taxon>Roseobacteraceae</taxon>
        <taxon>Thalassococcus</taxon>
    </lineage>
</organism>
<dbReference type="InterPro" id="IPR037523">
    <property type="entry name" value="VOC_core"/>
</dbReference>
<comment type="caution">
    <text evidence="2">The sequence shown here is derived from an EMBL/GenBank/DDBJ whole genome shotgun (WGS) entry which is preliminary data.</text>
</comment>
<gene>
    <name evidence="2" type="ORF">KUH32_10805</name>
</gene>
<proteinExistence type="predicted"/>
<dbReference type="PROSITE" id="PS51819">
    <property type="entry name" value="VOC"/>
    <property type="match status" value="1"/>
</dbReference>